<keyword evidence="4" id="KW-1185">Reference proteome</keyword>
<dbReference type="HOGENOM" id="CLU_734133_0_0_1"/>
<dbReference type="OrthoDB" id="6314346at2759"/>
<name>R7T5S9_CAPTE</name>
<accession>R7T5S9</accession>
<reference evidence="4" key="1">
    <citation type="submission" date="2012-12" db="EMBL/GenBank/DDBJ databases">
        <authorList>
            <person name="Hellsten U."/>
            <person name="Grimwood J."/>
            <person name="Chapman J.A."/>
            <person name="Shapiro H."/>
            <person name="Aerts A."/>
            <person name="Otillar R.P."/>
            <person name="Terry A.Y."/>
            <person name="Boore J.L."/>
            <person name="Simakov O."/>
            <person name="Marletaz F."/>
            <person name="Cho S.-J."/>
            <person name="Edsinger-Gonzales E."/>
            <person name="Havlak P."/>
            <person name="Kuo D.-H."/>
            <person name="Larsson T."/>
            <person name="Lv J."/>
            <person name="Arendt D."/>
            <person name="Savage R."/>
            <person name="Osoegawa K."/>
            <person name="de Jong P."/>
            <person name="Lindberg D.R."/>
            <person name="Seaver E.C."/>
            <person name="Weisblat D.A."/>
            <person name="Putnam N.H."/>
            <person name="Grigoriev I.V."/>
            <person name="Rokhsar D.S."/>
        </authorList>
    </citation>
    <scope>NUCLEOTIDE SEQUENCE</scope>
    <source>
        <strain evidence="4">I ESC-2004</strain>
    </source>
</reference>
<dbReference type="Proteomes" id="UP000014760">
    <property type="component" value="Unassembled WGS sequence"/>
</dbReference>
<reference evidence="2 4" key="2">
    <citation type="journal article" date="2013" name="Nature">
        <title>Insights into bilaterian evolution from three spiralian genomes.</title>
        <authorList>
            <person name="Simakov O."/>
            <person name="Marletaz F."/>
            <person name="Cho S.J."/>
            <person name="Edsinger-Gonzales E."/>
            <person name="Havlak P."/>
            <person name="Hellsten U."/>
            <person name="Kuo D.H."/>
            <person name="Larsson T."/>
            <person name="Lv J."/>
            <person name="Arendt D."/>
            <person name="Savage R."/>
            <person name="Osoegawa K."/>
            <person name="de Jong P."/>
            <person name="Grimwood J."/>
            <person name="Chapman J.A."/>
            <person name="Shapiro H."/>
            <person name="Aerts A."/>
            <person name="Otillar R.P."/>
            <person name="Terry A.Y."/>
            <person name="Boore J.L."/>
            <person name="Grigoriev I.V."/>
            <person name="Lindberg D.R."/>
            <person name="Seaver E.C."/>
            <person name="Weisblat D.A."/>
            <person name="Putnam N.H."/>
            <person name="Rokhsar D.S."/>
        </authorList>
    </citation>
    <scope>NUCLEOTIDE SEQUENCE</scope>
    <source>
        <strain evidence="2 4">I ESC-2004</strain>
    </source>
</reference>
<dbReference type="EMBL" id="AMQN01033272">
    <property type="status" value="NOT_ANNOTATED_CDS"/>
    <property type="molecule type" value="Genomic_DNA"/>
</dbReference>
<evidence type="ECO:0000313" key="2">
    <source>
        <dbReference type="EMBL" id="ELT88744.1"/>
    </source>
</evidence>
<feature type="signal peptide" evidence="1">
    <location>
        <begin position="1"/>
        <end position="15"/>
    </location>
</feature>
<evidence type="ECO:0000256" key="1">
    <source>
        <dbReference type="SAM" id="SignalP"/>
    </source>
</evidence>
<proteinExistence type="predicted"/>
<organism evidence="2">
    <name type="scientific">Capitella teleta</name>
    <name type="common">Polychaete worm</name>
    <dbReference type="NCBI Taxonomy" id="283909"/>
    <lineage>
        <taxon>Eukaryota</taxon>
        <taxon>Metazoa</taxon>
        <taxon>Spiralia</taxon>
        <taxon>Lophotrochozoa</taxon>
        <taxon>Annelida</taxon>
        <taxon>Polychaeta</taxon>
        <taxon>Sedentaria</taxon>
        <taxon>Scolecida</taxon>
        <taxon>Capitellidae</taxon>
        <taxon>Capitella</taxon>
    </lineage>
</organism>
<feature type="chain" id="PRO_5011951983" description="Chitin-binding type-2 domain-containing protein" evidence="1">
    <location>
        <begin position="16"/>
        <end position="334"/>
    </location>
</feature>
<protein>
    <recommendedName>
        <fullName evidence="5">Chitin-binding type-2 domain-containing protein</fullName>
    </recommendedName>
</protein>
<keyword evidence="1" id="KW-0732">Signal</keyword>
<dbReference type="AlphaFoldDB" id="R7T5S9"/>
<evidence type="ECO:0008006" key="5">
    <source>
        <dbReference type="Google" id="ProtNLM"/>
    </source>
</evidence>
<evidence type="ECO:0000313" key="4">
    <source>
        <dbReference type="Proteomes" id="UP000014760"/>
    </source>
</evidence>
<reference evidence="3" key="3">
    <citation type="submission" date="2015-06" db="UniProtKB">
        <authorList>
            <consortium name="EnsemblMetazoa"/>
        </authorList>
    </citation>
    <scope>IDENTIFICATION</scope>
</reference>
<dbReference type="EMBL" id="KB311724">
    <property type="protein sequence ID" value="ELT88744.1"/>
    <property type="molecule type" value="Genomic_DNA"/>
</dbReference>
<dbReference type="EnsemblMetazoa" id="CapteT189387">
    <property type="protein sequence ID" value="CapteP189387"/>
    <property type="gene ID" value="CapteG189387"/>
</dbReference>
<evidence type="ECO:0000313" key="3">
    <source>
        <dbReference type="EnsemblMetazoa" id="CapteP189387"/>
    </source>
</evidence>
<gene>
    <name evidence="2" type="ORF">CAPTEDRAFT_189387</name>
</gene>
<sequence>MFFCFIILALASANAKNFQAAVDVKHEVHEEVHLAQKGVYHGEYKGKCGNDGFYYNDESSIVICSNGNAHIQPCAPGSKNSAKEQYQQGTTYVYRDLCDVNLVDDGYALKHGNVHVHPEEIAQVQARLESKVYHGKYEGECGNDGFYYNDEFSIVICSNGNAHIQPCAPGSKNSAKEHYQQGTTYVYRDFCDVNLVDDGYTLKHGYAIKSRSDHPSPKEIAQVYVAPKIEVAEPKVYIGQFKDECGNDGFYYNDESSIVICSNGNAHIQPCAPGSKNSAKEHYQQGTTYVYRDFCDVNLVDDGYALNHGISDASAYHDNPPFNVQHPIPESHVW</sequence>